<protein>
    <submittedName>
        <fullName evidence="6">YbfB/YjiJ family MFS transporter</fullName>
    </submittedName>
</protein>
<feature type="transmembrane region" description="Helical" evidence="4">
    <location>
        <begin position="363"/>
        <end position="385"/>
    </location>
</feature>
<dbReference type="InterPro" id="IPR020846">
    <property type="entry name" value="MFS_dom"/>
</dbReference>
<evidence type="ECO:0000256" key="4">
    <source>
        <dbReference type="SAM" id="Phobius"/>
    </source>
</evidence>
<dbReference type="InterPro" id="IPR036259">
    <property type="entry name" value="MFS_trans_sf"/>
</dbReference>
<accession>A0ABV9Q8W3</accession>
<feature type="transmembrane region" description="Helical" evidence="4">
    <location>
        <begin position="306"/>
        <end position="323"/>
    </location>
</feature>
<feature type="transmembrane region" description="Helical" evidence="4">
    <location>
        <begin position="244"/>
        <end position="265"/>
    </location>
</feature>
<keyword evidence="2 4" id="KW-1133">Transmembrane helix</keyword>
<evidence type="ECO:0000313" key="7">
    <source>
        <dbReference type="Proteomes" id="UP001596001"/>
    </source>
</evidence>
<feature type="transmembrane region" description="Helical" evidence="4">
    <location>
        <begin position="148"/>
        <end position="172"/>
    </location>
</feature>
<dbReference type="SUPFAM" id="SSF103473">
    <property type="entry name" value="MFS general substrate transporter"/>
    <property type="match status" value="1"/>
</dbReference>
<comment type="caution">
    <text evidence="6">The sequence shown here is derived from an EMBL/GenBank/DDBJ whole genome shotgun (WGS) entry which is preliminary data.</text>
</comment>
<dbReference type="PROSITE" id="PS50850">
    <property type="entry name" value="MFS"/>
    <property type="match status" value="1"/>
</dbReference>
<dbReference type="Gene3D" id="1.20.1250.20">
    <property type="entry name" value="MFS general substrate transporter like domains"/>
    <property type="match status" value="2"/>
</dbReference>
<proteinExistence type="predicted"/>
<feature type="transmembrane region" description="Helical" evidence="4">
    <location>
        <begin position="391"/>
        <end position="411"/>
    </location>
</feature>
<feature type="transmembrane region" description="Helical" evidence="4">
    <location>
        <begin position="56"/>
        <end position="77"/>
    </location>
</feature>
<dbReference type="EMBL" id="JBHSHJ010000001">
    <property type="protein sequence ID" value="MFC4787660.1"/>
    <property type="molecule type" value="Genomic_DNA"/>
</dbReference>
<feature type="transmembrane region" description="Helical" evidence="4">
    <location>
        <begin position="89"/>
        <end position="112"/>
    </location>
</feature>
<evidence type="ECO:0000256" key="2">
    <source>
        <dbReference type="ARBA" id="ARBA00022989"/>
    </source>
</evidence>
<dbReference type="RefSeq" id="WP_382429314.1">
    <property type="nucleotide sequence ID" value="NZ_JBHSHJ010000001.1"/>
</dbReference>
<keyword evidence="1 4" id="KW-0812">Transmembrane</keyword>
<name>A0ABV9Q8W3_9BURK</name>
<reference evidence="7" key="1">
    <citation type="journal article" date="2019" name="Int. J. Syst. Evol. Microbiol.">
        <title>The Global Catalogue of Microorganisms (GCM) 10K type strain sequencing project: providing services to taxonomists for standard genome sequencing and annotation.</title>
        <authorList>
            <consortium name="The Broad Institute Genomics Platform"/>
            <consortium name="The Broad Institute Genome Sequencing Center for Infectious Disease"/>
            <person name="Wu L."/>
            <person name="Ma J."/>
        </authorList>
    </citation>
    <scope>NUCLEOTIDE SEQUENCE [LARGE SCALE GENOMIC DNA]</scope>
    <source>
        <strain evidence="7">CCUG 49452</strain>
    </source>
</reference>
<sequence length="416" mass="42844">MPHASTHSAPPAHPQAGTGLGLALALSLAAVVALGITRFSYGLLLPPMRADLDWSYSLAGLMNTFNAIGYLLGALSTPALMRRWGPGPLLLWTTAIASVCMVVGGLFTASGALLGQRLLAGVLSAWIFTAGGLLAARLSLRWPGHSGLLLGLYYGGAGWGIVLCALSVPAALHVAGPQAHPWMWAWWILGGWAGVATLVLVLALRALQRHGIETGPSAPPGPTTASSGVATAATVPWRALAPALLGYSLFGVGYIGYMTFVIALLRAQGNSDSTITIFYSLLGVAVVASSRLWAGLLDRHRDGQPLARLNALLGCATLLPALTSALPVLVVSGLLFGAVFLSVVAATTALVRHNLPQAQWASGISGFTIIFAVGQIVGPTVVGWISDGPGGLARGLLFSAGALWLGALLAWRQKAL</sequence>
<feature type="transmembrane region" description="Helical" evidence="4">
    <location>
        <begin position="184"/>
        <end position="204"/>
    </location>
</feature>
<feature type="transmembrane region" description="Helical" evidence="4">
    <location>
        <begin position="20"/>
        <end position="44"/>
    </location>
</feature>
<feature type="domain" description="Major facilitator superfamily (MFS) profile" evidence="5">
    <location>
        <begin position="23"/>
        <end position="416"/>
    </location>
</feature>
<dbReference type="Pfam" id="PF06779">
    <property type="entry name" value="MFS_4"/>
    <property type="match status" value="1"/>
</dbReference>
<evidence type="ECO:0000259" key="5">
    <source>
        <dbReference type="PROSITE" id="PS50850"/>
    </source>
</evidence>
<evidence type="ECO:0000313" key="6">
    <source>
        <dbReference type="EMBL" id="MFC4787660.1"/>
    </source>
</evidence>
<dbReference type="Proteomes" id="UP001596001">
    <property type="component" value="Unassembled WGS sequence"/>
</dbReference>
<evidence type="ECO:0000256" key="1">
    <source>
        <dbReference type="ARBA" id="ARBA00022692"/>
    </source>
</evidence>
<feature type="transmembrane region" description="Helical" evidence="4">
    <location>
        <begin position="277"/>
        <end position="294"/>
    </location>
</feature>
<keyword evidence="7" id="KW-1185">Reference proteome</keyword>
<gene>
    <name evidence="6" type="ORF">ACFO6X_01450</name>
</gene>
<feature type="transmembrane region" description="Helical" evidence="4">
    <location>
        <begin position="329"/>
        <end position="351"/>
    </location>
</feature>
<dbReference type="PANTHER" id="PTHR23537">
    <property type="match status" value="1"/>
</dbReference>
<dbReference type="InterPro" id="IPR010645">
    <property type="entry name" value="MFS_4"/>
</dbReference>
<dbReference type="PANTHER" id="PTHR23537:SF1">
    <property type="entry name" value="SUGAR TRANSPORTER"/>
    <property type="match status" value="1"/>
</dbReference>
<feature type="transmembrane region" description="Helical" evidence="4">
    <location>
        <begin position="118"/>
        <end position="136"/>
    </location>
</feature>
<organism evidence="6 7">
    <name type="scientific">Giesbergeria sinuosa</name>
    <dbReference type="NCBI Taxonomy" id="80883"/>
    <lineage>
        <taxon>Bacteria</taxon>
        <taxon>Pseudomonadati</taxon>
        <taxon>Pseudomonadota</taxon>
        <taxon>Betaproteobacteria</taxon>
        <taxon>Burkholderiales</taxon>
        <taxon>Comamonadaceae</taxon>
        <taxon>Giesbergeria</taxon>
    </lineage>
</organism>
<evidence type="ECO:0000256" key="3">
    <source>
        <dbReference type="ARBA" id="ARBA00023136"/>
    </source>
</evidence>
<keyword evidence="3 4" id="KW-0472">Membrane</keyword>